<evidence type="ECO:0000313" key="4">
    <source>
        <dbReference type="EMBL" id="CAI3989271.1"/>
    </source>
</evidence>
<evidence type="ECO:0000256" key="1">
    <source>
        <dbReference type="ARBA" id="ARBA00023172"/>
    </source>
</evidence>
<feature type="region of interest" description="Disordered" evidence="2">
    <location>
        <begin position="623"/>
        <end position="697"/>
    </location>
</feature>
<dbReference type="InterPro" id="IPR027417">
    <property type="entry name" value="P-loop_NTPase"/>
</dbReference>
<dbReference type="GO" id="GO:0006310">
    <property type="term" value="P:DNA recombination"/>
    <property type="evidence" value="ECO:0007669"/>
    <property type="project" value="UniProtKB-KW"/>
</dbReference>
<dbReference type="SUPFAM" id="SSF56349">
    <property type="entry name" value="DNA breaking-rejoining enzymes"/>
    <property type="match status" value="1"/>
</dbReference>
<proteinExistence type="predicted"/>
<dbReference type="Gene3D" id="3.40.50.300">
    <property type="entry name" value="P-loop containing nucleotide triphosphate hydrolases"/>
    <property type="match status" value="1"/>
</dbReference>
<evidence type="ECO:0000313" key="5">
    <source>
        <dbReference type="EMBL" id="CAL1142646.1"/>
    </source>
</evidence>
<dbReference type="EMBL" id="CAMXCT020001351">
    <property type="protein sequence ID" value="CAL1142646.1"/>
    <property type="molecule type" value="Genomic_DNA"/>
</dbReference>
<protein>
    <recommendedName>
        <fullName evidence="3">Tyr recombinase domain-containing protein</fullName>
    </recommendedName>
</protein>
<organism evidence="4">
    <name type="scientific">Cladocopium goreaui</name>
    <dbReference type="NCBI Taxonomy" id="2562237"/>
    <lineage>
        <taxon>Eukaryota</taxon>
        <taxon>Sar</taxon>
        <taxon>Alveolata</taxon>
        <taxon>Dinophyceae</taxon>
        <taxon>Suessiales</taxon>
        <taxon>Symbiodiniaceae</taxon>
        <taxon>Cladocopium</taxon>
    </lineage>
</organism>
<feature type="compositionally biased region" description="Low complexity" evidence="2">
    <location>
        <begin position="664"/>
        <end position="688"/>
    </location>
</feature>
<keyword evidence="1" id="KW-0233">DNA recombination</keyword>
<reference evidence="4" key="1">
    <citation type="submission" date="2022-10" db="EMBL/GenBank/DDBJ databases">
        <authorList>
            <person name="Chen Y."/>
            <person name="Dougan E. K."/>
            <person name="Chan C."/>
            <person name="Rhodes N."/>
            <person name="Thang M."/>
        </authorList>
    </citation>
    <scope>NUCLEOTIDE SEQUENCE</scope>
</reference>
<evidence type="ECO:0000259" key="3">
    <source>
        <dbReference type="PROSITE" id="PS51898"/>
    </source>
</evidence>
<reference evidence="5" key="2">
    <citation type="submission" date="2024-04" db="EMBL/GenBank/DDBJ databases">
        <authorList>
            <person name="Chen Y."/>
            <person name="Shah S."/>
            <person name="Dougan E. K."/>
            <person name="Thang M."/>
            <person name="Chan C."/>
        </authorList>
    </citation>
    <scope>NUCLEOTIDE SEQUENCE [LARGE SCALE GENOMIC DNA]</scope>
</reference>
<feature type="domain" description="Tyr recombinase" evidence="3">
    <location>
        <begin position="1246"/>
        <end position="1428"/>
    </location>
</feature>
<dbReference type="EMBL" id="CAMXCT010001351">
    <property type="protein sequence ID" value="CAI3989271.1"/>
    <property type="molecule type" value="Genomic_DNA"/>
</dbReference>
<dbReference type="Gene3D" id="1.10.443.10">
    <property type="entry name" value="Intergrase catalytic core"/>
    <property type="match status" value="1"/>
</dbReference>
<dbReference type="InterPro" id="IPR013762">
    <property type="entry name" value="Integrase-like_cat_sf"/>
</dbReference>
<dbReference type="GO" id="GO:0003677">
    <property type="term" value="F:DNA binding"/>
    <property type="evidence" value="ECO:0007669"/>
    <property type="project" value="InterPro"/>
</dbReference>
<feature type="compositionally biased region" description="Basic residues" evidence="2">
    <location>
        <begin position="637"/>
        <end position="663"/>
    </location>
</feature>
<dbReference type="PROSITE" id="PS51898">
    <property type="entry name" value="TYR_RECOMBINASE"/>
    <property type="match status" value="1"/>
</dbReference>
<gene>
    <name evidence="4" type="ORF">C1SCF055_LOCUS16357</name>
</gene>
<dbReference type="OrthoDB" id="1902922at2759"/>
<dbReference type="Pfam" id="PF00589">
    <property type="entry name" value="Phage_integrase"/>
    <property type="match status" value="1"/>
</dbReference>
<name>A0A9P1FV34_9DINO</name>
<dbReference type="Proteomes" id="UP001152797">
    <property type="component" value="Unassembled WGS sequence"/>
</dbReference>
<dbReference type="GO" id="GO:0015074">
    <property type="term" value="P:DNA integration"/>
    <property type="evidence" value="ECO:0007669"/>
    <property type="project" value="InterPro"/>
</dbReference>
<sequence length="1490" mass="164102">MPLQSSHVFASHIGHTGKTTLAYQMSSYYASKHPDVMVLIMDLAEEGDLTKRLLGGVDAAAEKVESLFGGVFRLLQAAETRPSGLTSWLWSSKFEVMEHAVKLKDHNPALPENLYLISSGAYPRQEPDMSDEVRTSVVARIRKSLDESPTTWKLFCDTDGDRRPSPYTLLAYGLCDQAIVPLHLNKGDLDRTETMLGVMNEYRQRGVIQTQVLFIVWNFVKVQKDEPMDYRGMPIPFTPTKVCMDILESCNARLYRNAQELPGLFVHTPASQVDFIKCSTAVLRVLADNVLKPSEELGLPVAEMEARISESGKKTMKFQSGDIAYDTKGETISNVMDGLKQLEEKFEVPASDTGSISLNCNPGTSPMPLLSWFQSYSVSEVLRLPHSRVCLEEPFCDSVTEAGGQKPAANRMTLQASTQTAERDRTLTWSVMAVVGAGGPVLPPGSFALISRPPEWDEVIVLAYADGGQVGICKTTSTDGVDWIWTLVNMVGMFIRLPLIQADGSRQAPAGVVHGDVNWICTPPAGAAMWVPSVAEVANGTAEANLILQQYQAGATGWVVNQPGVAGALVPLTPVGGGPIGPGGGGGAALAGPQPGAAGLGIVPPGDAGQNQVDLRQLESAVQQLQAMALSPSSSQRSKKKKKKTKSDKKDKRHKKSKKKKKGSGSSSSSDSSSNRSRSRSSSSSSSNGKKKPLRWKADGTDKKVTYSDLSHVDGLKFKKRGDLVAFAARHPGALTAHFLASVYQRLSKGQLTRSSQLRDVSVTAWAHQFSGLTEVRDVKEVLTLAEILDAVNRKEISQALDVLCDVLCQRILAIQSAKQKGGSWERAEAIELVDNRALTQVLTSAMVDHPFSRAVQSTFHVAGSPQCMSEFKKSGSKMRYRKQTGVSPQHVFPLPPISKDAQLLESWGMRDNVDDLCLYYGGNLVVAALNWMHGEWTVQHDAVLSAAHQRVHSRIEGGLRALVMTDEPTLGPVGCVKRGYTWLDATYPLLVKKNVKVNQLLDKEHLPRCLWGGAVSFMPLGRRSAGVFGVWSLIIGNQLTRMKVKKFRDILFILKVIGSIFQAAYPWIASVRHHRKVRLPAERIRWTEVGVPWESTHITLGEADAICWAAEDRRFERGSEPGGGAPELGLGTKPHQFHGIRVGMDGGFGLDRVQVFLLNSLKQSTIDKYTKALQHLSNELADQQLVWSDMDEEDQDKFVAEWLLSGYEAGHHRAEYGWALSAVQKVCPRVRLRISWKVYDAWGQKEPPKQAPAAPPELLHAMFAVALLLNRPALAALMVSCYAGLLRVREALALRQQDVVLQATEVILCLGQTKRGLEQKVVMRNPSVVAFFMQYFKRFPVSHGEPVFSISYSSALRWVKRLAFLLGCDDLSLTTHTFRRSGASELARQGLPLADILLYGRWSTERSAREYIRQGEVGIARARQQLQPVTAARIQQWASINRSPWAVYDKLFKFKSITVNVEQVTVARFHEFEGAIFNTFQSEGVVGRQ</sequence>
<dbReference type="EMBL" id="CAMXCT030001351">
    <property type="protein sequence ID" value="CAL4776583.1"/>
    <property type="molecule type" value="Genomic_DNA"/>
</dbReference>
<dbReference type="InterPro" id="IPR002104">
    <property type="entry name" value="Integrase_catalytic"/>
</dbReference>
<dbReference type="InterPro" id="IPR011010">
    <property type="entry name" value="DNA_brk_join_enz"/>
</dbReference>
<accession>A0A9P1FV34</accession>
<evidence type="ECO:0000256" key="2">
    <source>
        <dbReference type="SAM" id="MobiDB-lite"/>
    </source>
</evidence>
<evidence type="ECO:0000313" key="6">
    <source>
        <dbReference type="Proteomes" id="UP001152797"/>
    </source>
</evidence>
<keyword evidence="6" id="KW-1185">Reference proteome</keyword>
<dbReference type="SUPFAM" id="SSF52540">
    <property type="entry name" value="P-loop containing nucleoside triphosphate hydrolases"/>
    <property type="match status" value="1"/>
</dbReference>
<comment type="caution">
    <text evidence="4">The sequence shown here is derived from an EMBL/GenBank/DDBJ whole genome shotgun (WGS) entry which is preliminary data.</text>
</comment>